<evidence type="ECO:0000313" key="1">
    <source>
        <dbReference type="EMBL" id="PTF12581.1"/>
    </source>
</evidence>
<evidence type="ECO:0000313" key="2">
    <source>
        <dbReference type="Proteomes" id="UP000243350"/>
    </source>
</evidence>
<dbReference type="Proteomes" id="UP000243350">
    <property type="component" value="Unassembled WGS sequence"/>
</dbReference>
<reference evidence="1 2" key="1">
    <citation type="journal article" date="2016" name="Front. Microbiol.">
        <title>Comprehensive Phylogenetic Analysis of Bovine Non-aureus Staphylococci Species Based on Whole-Genome Sequencing.</title>
        <authorList>
            <person name="Naushad S."/>
            <person name="Barkema H.W."/>
            <person name="Luby C."/>
            <person name="Condas L.A."/>
            <person name="Nobrega D.B."/>
            <person name="Carson D.A."/>
            <person name="De Buck J."/>
        </authorList>
    </citation>
    <scope>NUCLEOTIDE SEQUENCE [LARGE SCALE GENOMIC DNA]</scope>
    <source>
        <strain evidence="1 2">SNUC 4143</strain>
    </source>
</reference>
<accession>A0A2T4KTE6</accession>
<dbReference type="EMBL" id="PYZH01000071">
    <property type="protein sequence ID" value="PTF12581.1"/>
    <property type="molecule type" value="Genomic_DNA"/>
</dbReference>
<gene>
    <name evidence="1" type="ORF">BUY48_09560</name>
</gene>
<protein>
    <submittedName>
        <fullName evidence="1">Uncharacterized protein</fullName>
    </submittedName>
</protein>
<organism evidence="1 2">
    <name type="scientific">Staphylococcus devriesei</name>
    <dbReference type="NCBI Taxonomy" id="586733"/>
    <lineage>
        <taxon>Bacteria</taxon>
        <taxon>Bacillati</taxon>
        <taxon>Bacillota</taxon>
        <taxon>Bacilli</taxon>
        <taxon>Bacillales</taxon>
        <taxon>Staphylococcaceae</taxon>
        <taxon>Staphylococcus</taxon>
    </lineage>
</organism>
<dbReference type="AlphaFoldDB" id="A0A2T4KTE6"/>
<dbReference type="RefSeq" id="WP_107520379.1">
    <property type="nucleotide sequence ID" value="NZ_PYZH01000071.1"/>
</dbReference>
<name>A0A2T4KTE6_9STAP</name>
<comment type="caution">
    <text evidence="1">The sequence shown here is derived from an EMBL/GenBank/DDBJ whole genome shotgun (WGS) entry which is preliminary data.</text>
</comment>
<proteinExistence type="predicted"/>
<sequence>MENNIDIRPMLSNLMFKRSKEGIPITHDPLLDFNEMEVGDDLVIEFTLSNLENIINPFKRNNNITVLILIYLKNQESNYFINDLWSVELNEKEMKLSHKPFIITLGKVKERIFSDFSNTFTGIRIIALPDQIRLSEYSISRWILDNQENEILHTKIPVILERL</sequence>